<sequence length="87" mass="9775">MTFPPVGYLYVQLPPWSLMYATGLGELWMDFGSTSKLFQSGCRCTTNGMIYQQNPCGVRFSDNILFTLPQVNLFSSLTGEEKVHAQN</sequence>
<dbReference type="Pfam" id="PF06608">
    <property type="entry name" value="CFAP68"/>
    <property type="match status" value="1"/>
</dbReference>
<protein>
    <submittedName>
        <fullName evidence="1">Uncharacterized protein</fullName>
    </submittedName>
</protein>
<evidence type="ECO:0000313" key="1">
    <source>
        <dbReference type="Ensembl" id="ENSMUNP00000029573.1"/>
    </source>
</evidence>
<reference evidence="1" key="2">
    <citation type="submission" date="2025-08" db="UniProtKB">
        <authorList>
            <consortium name="Ensembl"/>
        </authorList>
    </citation>
    <scope>IDENTIFICATION</scope>
</reference>
<name>A0A8V5GGI2_MELUD</name>
<proteinExistence type="predicted"/>
<dbReference type="GO" id="GO:0005634">
    <property type="term" value="C:nucleus"/>
    <property type="evidence" value="ECO:0007669"/>
    <property type="project" value="InterPro"/>
</dbReference>
<accession>A0A8V5GGI2</accession>
<reference evidence="1" key="3">
    <citation type="submission" date="2025-09" db="UniProtKB">
        <authorList>
            <consortium name="Ensembl"/>
        </authorList>
    </citation>
    <scope>IDENTIFICATION</scope>
</reference>
<dbReference type="GO" id="GO:0030317">
    <property type="term" value="P:flagellated sperm motility"/>
    <property type="evidence" value="ECO:0007669"/>
    <property type="project" value="InterPro"/>
</dbReference>
<dbReference type="Proteomes" id="UP000694405">
    <property type="component" value="Chromosome 15"/>
</dbReference>
<evidence type="ECO:0000313" key="2">
    <source>
        <dbReference type="Proteomes" id="UP000694405"/>
    </source>
</evidence>
<dbReference type="Ensembl" id="ENSMUNT00000030766.1">
    <property type="protein sequence ID" value="ENSMUNP00000029573.1"/>
    <property type="gene ID" value="ENSMUNG00000019448.1"/>
</dbReference>
<organism evidence="1 2">
    <name type="scientific">Melopsittacus undulatus</name>
    <name type="common">Budgerigar</name>
    <name type="synonym">Psittacus undulatus</name>
    <dbReference type="NCBI Taxonomy" id="13146"/>
    <lineage>
        <taxon>Eukaryota</taxon>
        <taxon>Metazoa</taxon>
        <taxon>Chordata</taxon>
        <taxon>Craniata</taxon>
        <taxon>Vertebrata</taxon>
        <taxon>Euteleostomi</taxon>
        <taxon>Archelosauria</taxon>
        <taxon>Archosauria</taxon>
        <taxon>Dinosauria</taxon>
        <taxon>Saurischia</taxon>
        <taxon>Theropoda</taxon>
        <taxon>Coelurosauria</taxon>
        <taxon>Aves</taxon>
        <taxon>Neognathae</taxon>
        <taxon>Neoaves</taxon>
        <taxon>Telluraves</taxon>
        <taxon>Australaves</taxon>
        <taxon>Psittaciformes</taxon>
        <taxon>Psittaculidae</taxon>
        <taxon>Melopsittacus</taxon>
    </lineage>
</organism>
<reference evidence="1" key="1">
    <citation type="submission" date="2020-03" db="EMBL/GenBank/DDBJ databases">
        <title>Melopsittacus undulatus (budgerigar) genome, bMelUnd1, maternal haplotype with Z.</title>
        <authorList>
            <person name="Gedman G."/>
            <person name="Mountcastle J."/>
            <person name="Haase B."/>
            <person name="Formenti G."/>
            <person name="Wright T."/>
            <person name="Apodaca J."/>
            <person name="Pelan S."/>
            <person name="Chow W."/>
            <person name="Rhie A."/>
            <person name="Howe K."/>
            <person name="Fedrigo O."/>
            <person name="Jarvis E.D."/>
        </authorList>
    </citation>
    <scope>NUCLEOTIDE SEQUENCE [LARGE SCALE GENOMIC DNA]</scope>
</reference>
<dbReference type="AlphaFoldDB" id="A0A8V5GGI2"/>
<dbReference type="InterPro" id="IPR009524">
    <property type="entry name" value="CFAP68"/>
</dbReference>
<keyword evidence="2" id="KW-1185">Reference proteome</keyword>